<keyword evidence="2" id="KW-1185">Reference proteome</keyword>
<reference evidence="1 2" key="1">
    <citation type="submission" date="2016-03" db="EMBL/GenBank/DDBJ databases">
        <title>Whole genome sequencing of Grifola frondosa 9006-11.</title>
        <authorList>
            <person name="Min B."/>
            <person name="Park H."/>
            <person name="Kim J.-G."/>
            <person name="Cho H."/>
            <person name="Oh Y.-L."/>
            <person name="Kong W.-S."/>
            <person name="Choi I.-G."/>
        </authorList>
    </citation>
    <scope>NUCLEOTIDE SEQUENCE [LARGE SCALE GENOMIC DNA]</scope>
    <source>
        <strain evidence="1 2">9006-11</strain>
    </source>
</reference>
<dbReference type="Gene3D" id="2.60.270.20">
    <property type="entry name" value="Cytolysin/lectin"/>
    <property type="match status" value="1"/>
</dbReference>
<comment type="caution">
    <text evidence="1">The sequence shown here is derived from an EMBL/GenBank/DDBJ whole genome shotgun (WGS) entry which is preliminary data.</text>
</comment>
<name>A0A1C7MR00_GRIFR</name>
<evidence type="ECO:0000313" key="2">
    <source>
        <dbReference type="Proteomes" id="UP000092993"/>
    </source>
</evidence>
<organism evidence="1 2">
    <name type="scientific">Grifola frondosa</name>
    <name type="common">Maitake</name>
    <name type="synonym">Polyporus frondosus</name>
    <dbReference type="NCBI Taxonomy" id="5627"/>
    <lineage>
        <taxon>Eukaryota</taxon>
        <taxon>Fungi</taxon>
        <taxon>Dikarya</taxon>
        <taxon>Basidiomycota</taxon>
        <taxon>Agaricomycotina</taxon>
        <taxon>Agaricomycetes</taxon>
        <taxon>Polyporales</taxon>
        <taxon>Grifolaceae</taxon>
        <taxon>Grifola</taxon>
    </lineage>
</organism>
<dbReference type="OrthoDB" id="2794201at2759"/>
<dbReference type="EMBL" id="LUGG01000002">
    <property type="protein sequence ID" value="OBZ77384.1"/>
    <property type="molecule type" value="Genomic_DNA"/>
</dbReference>
<dbReference type="SUPFAM" id="SSF63724">
    <property type="entry name" value="Cytolysin/lectin"/>
    <property type="match status" value="1"/>
</dbReference>
<dbReference type="Proteomes" id="UP000092993">
    <property type="component" value="Unassembled WGS sequence"/>
</dbReference>
<protein>
    <submittedName>
        <fullName evidence="1">Boletus edulis lectin</fullName>
    </submittedName>
</protein>
<dbReference type="InterPro" id="IPR015926">
    <property type="entry name" value="Cytolysin/lectin"/>
</dbReference>
<dbReference type="InterPro" id="IPR009960">
    <property type="entry name" value="Fruit_body_lectin_fun"/>
</dbReference>
<dbReference type="AlphaFoldDB" id="A0A1C7MR00"/>
<sequence>MVAVVHGVGSRYPFQRLTIWVALVNRYLQVEAFIYLTATQVNHLNSSRFHSDPSIAMPQPYTIHVNINQYCGDRFHVVEKTVWHYANGGRWSECNGQLTLTMGGSGTSGTLRFKNPCGDYFVVALGVHNYKRCRPTTATGGGEHAVEAA</sequence>
<evidence type="ECO:0000313" key="1">
    <source>
        <dbReference type="EMBL" id="OBZ77384.1"/>
    </source>
</evidence>
<dbReference type="Pfam" id="PF07367">
    <property type="entry name" value="FB_lectin"/>
    <property type="match status" value="1"/>
</dbReference>
<dbReference type="GO" id="GO:0030246">
    <property type="term" value="F:carbohydrate binding"/>
    <property type="evidence" value="ECO:0007669"/>
    <property type="project" value="UniProtKB-KW"/>
</dbReference>
<keyword evidence="1" id="KW-0430">Lectin</keyword>
<proteinExistence type="predicted"/>
<dbReference type="STRING" id="5627.A0A1C7MR00"/>
<accession>A0A1C7MR00</accession>
<gene>
    <name evidence="1" type="primary">BEL_1</name>
    <name evidence="1" type="ORF">A0H81_02740</name>
</gene>